<evidence type="ECO:0000256" key="6">
    <source>
        <dbReference type="SAM" id="MobiDB-lite"/>
    </source>
</evidence>
<evidence type="ECO:0000259" key="7">
    <source>
        <dbReference type="SMART" id="SM00906"/>
    </source>
</evidence>
<reference evidence="8 9" key="2">
    <citation type="journal article" date="2021" name="Curr. Genet.">
        <title>Genetic response to nitrogen starvation in the aggressive Eucalyptus foliar pathogen Teratosphaeria destructans.</title>
        <authorList>
            <person name="Havenga M."/>
            <person name="Wingfield B.D."/>
            <person name="Wingfield M.J."/>
            <person name="Dreyer L.L."/>
            <person name="Roets F."/>
            <person name="Aylward J."/>
        </authorList>
    </citation>
    <scope>NUCLEOTIDE SEQUENCE [LARGE SCALE GENOMIC DNA]</scope>
    <source>
        <strain evidence="8">CMW44962</strain>
    </source>
</reference>
<evidence type="ECO:0000256" key="4">
    <source>
        <dbReference type="ARBA" id="ARBA00023004"/>
    </source>
</evidence>
<dbReference type="InterPro" id="IPR050364">
    <property type="entry name" value="Cytochrome_P450_fung"/>
</dbReference>
<dbReference type="Proteomes" id="UP001138500">
    <property type="component" value="Unassembled WGS sequence"/>
</dbReference>
<dbReference type="InterPro" id="IPR002401">
    <property type="entry name" value="Cyt_P450_E_grp-I"/>
</dbReference>
<dbReference type="GO" id="GO:0004497">
    <property type="term" value="F:monooxygenase activity"/>
    <property type="evidence" value="ECO:0007669"/>
    <property type="project" value="UniProtKB-KW"/>
</dbReference>
<dbReference type="GO" id="GO:0003677">
    <property type="term" value="F:DNA binding"/>
    <property type="evidence" value="ECO:0007669"/>
    <property type="project" value="InterPro"/>
</dbReference>
<dbReference type="SUPFAM" id="SSF48264">
    <property type="entry name" value="Cytochrome P450"/>
    <property type="match status" value="1"/>
</dbReference>
<keyword evidence="5" id="KW-0539">Nucleus</keyword>
<dbReference type="OrthoDB" id="2789670at2759"/>
<evidence type="ECO:0000256" key="5">
    <source>
        <dbReference type="ARBA" id="ARBA00023242"/>
    </source>
</evidence>
<dbReference type="InterPro" id="IPR036396">
    <property type="entry name" value="Cyt_P450_sf"/>
</dbReference>
<feature type="region of interest" description="Disordered" evidence="6">
    <location>
        <begin position="870"/>
        <end position="914"/>
    </location>
</feature>
<dbReference type="CDD" id="cd12148">
    <property type="entry name" value="fungal_TF_MHR"/>
    <property type="match status" value="1"/>
</dbReference>
<dbReference type="PANTHER" id="PTHR46300">
    <property type="entry name" value="P450, PUTATIVE (EUROFUNG)-RELATED-RELATED"/>
    <property type="match status" value="1"/>
</dbReference>
<sequence length="953" mass="105072">MGWQATLTFLRWGPKFKLHRRVLQRAFSQSNCVHYRELQTKEAHTLLRGILASPSNWETILRRFATAIVMGIGFGVDIHSDDDPYIKIATDASYALGHGGAPAGTPVDFFPLLRWLPDMICSSRSLRFARDWRWSIRKIHDAPFAAATKQTASETDSISFIHGLLRQQEAGGDQDAQAFTLEDIKGAAGAVFAAGQDTTWSTLVVFILNMVLHPEIQQKAQGIIDQVVGIERLPTFEDRPKLQYIDYIVQETLRWGPVSPIGVPHRSLQDDEYNGMFIPAGSYVYANARAMTHDERTYHNPDQFCPDRFAPTSEGGAGEPFPVGQFGFGRDAVAYAPNVCTNEDSLHALAVTEPAVLAKHFRTPDAIVVQQRDLLKCVRSDHADLPGSQRTPSRSQESVSEHRLRTPDTGLPPHNDLIQGCRVFLASYFQLGFIPKTLFLERLSKNAEAASSFLLAAILAISARFTPALVARYGGINEVTSHFMRLTAGMVPHEMYQVDLEHVQAFFLLSIAEWGNGDKNRSIVHMGIAVKMATILRLHREETYELPASATREAIVEAEIGRRTFWMLQSQDNLHSSHSTPVAFSPSDVTALLPCSENAFAFGVLPRCRAAVPGTAAAMRDPSSVAPAQRSLFATLVQAHNYWGIVARRACKADDGSTNVMSRPADASSDYRRLADELETWEEGLPDQHKWSVWNLRGYKAEGMELAYLATVMVIRLSNIVLRRIYLDDLLTASRTDFDVGSDHAAFWQAMSYELFDNMLELHRQIAAYFASRLKADGYPAILAFCVYTCGSVAAHLLKWPQLCPSLAAEAPRIATHSLTVLSELQHAWPTAARWQSGLQQVATPILEIPSAWTAVGSLPRARRAYRAAGASRGAGSNASPTRVSSSQELQDRSSPGNPGSSDHSVPGQNLGQYHDSHCVSEAIGSFEAELAALLHGDTYSGDAGGWEISNNF</sequence>
<comment type="similarity">
    <text evidence="1">Belongs to the cytochrome P450 family.</text>
</comment>
<evidence type="ECO:0000256" key="2">
    <source>
        <dbReference type="ARBA" id="ARBA00022723"/>
    </source>
</evidence>
<keyword evidence="4" id="KW-0408">Iron</keyword>
<evidence type="ECO:0000256" key="1">
    <source>
        <dbReference type="ARBA" id="ARBA00010617"/>
    </source>
</evidence>
<dbReference type="InterPro" id="IPR007219">
    <property type="entry name" value="XnlR_reg_dom"/>
</dbReference>
<feature type="compositionally biased region" description="Low complexity" evidence="6">
    <location>
        <begin position="870"/>
        <end position="880"/>
    </location>
</feature>
<dbReference type="InterPro" id="IPR001128">
    <property type="entry name" value="Cyt_P450"/>
</dbReference>
<dbReference type="SMART" id="SM00906">
    <property type="entry name" value="Fungal_trans"/>
    <property type="match status" value="1"/>
</dbReference>
<organism evidence="8 9">
    <name type="scientific">Teratosphaeria destructans</name>
    <dbReference type="NCBI Taxonomy" id="418781"/>
    <lineage>
        <taxon>Eukaryota</taxon>
        <taxon>Fungi</taxon>
        <taxon>Dikarya</taxon>
        <taxon>Ascomycota</taxon>
        <taxon>Pezizomycotina</taxon>
        <taxon>Dothideomycetes</taxon>
        <taxon>Dothideomycetidae</taxon>
        <taxon>Mycosphaerellales</taxon>
        <taxon>Teratosphaeriaceae</taxon>
        <taxon>Teratosphaeria</taxon>
    </lineage>
</organism>
<keyword evidence="2" id="KW-0479">Metal-binding</keyword>
<proteinExistence type="inferred from homology"/>
<feature type="compositionally biased region" description="Polar residues" evidence="6">
    <location>
        <begin position="388"/>
        <end position="398"/>
    </location>
</feature>
<evidence type="ECO:0000256" key="3">
    <source>
        <dbReference type="ARBA" id="ARBA00023002"/>
    </source>
</evidence>
<dbReference type="EMBL" id="RIBY02001112">
    <property type="protein sequence ID" value="KAH9832690.1"/>
    <property type="molecule type" value="Genomic_DNA"/>
</dbReference>
<gene>
    <name evidence="8" type="ORF">Tdes44962_MAKER00169</name>
</gene>
<reference evidence="8 9" key="1">
    <citation type="journal article" date="2018" name="IMA Fungus">
        <title>IMA Genome-F 10: Nine draft genome sequences of Claviceps purpurea s.lat., including C. arundinis, C. humidiphila, and C. cf. spartinae, pseudomolecules for the pitch canker pathogen Fusarium circinatum, draft genome of Davidsoniella eucalypti, Grosmannia galeiformis, Quambalaria eucalypti, and Teratosphaeria destructans.</title>
        <authorList>
            <person name="Wingfield B.D."/>
            <person name="Liu M."/>
            <person name="Nguyen H.D."/>
            <person name="Lane F.A."/>
            <person name="Morgan S.W."/>
            <person name="De Vos L."/>
            <person name="Wilken P.M."/>
            <person name="Duong T.A."/>
            <person name="Aylward J."/>
            <person name="Coetzee M.P."/>
            <person name="Dadej K."/>
            <person name="De Beer Z.W."/>
            <person name="Findlay W."/>
            <person name="Havenga M."/>
            <person name="Kolarik M."/>
            <person name="Menzies J.G."/>
            <person name="Naidoo K."/>
            <person name="Pochopski O."/>
            <person name="Shoukouhi P."/>
            <person name="Santana Q.C."/>
            <person name="Seifert K.A."/>
            <person name="Soal N."/>
            <person name="Steenkamp E.T."/>
            <person name="Tatham C.T."/>
            <person name="van der Nest M.A."/>
            <person name="Wingfield M.J."/>
        </authorList>
    </citation>
    <scope>NUCLEOTIDE SEQUENCE [LARGE SCALE GENOMIC DNA]</scope>
    <source>
        <strain evidence="8">CMW44962</strain>
    </source>
</reference>
<dbReference type="AlphaFoldDB" id="A0A9W7SUZ2"/>
<dbReference type="Gene3D" id="1.10.630.10">
    <property type="entry name" value="Cytochrome P450"/>
    <property type="match status" value="1"/>
</dbReference>
<accession>A0A9W7SUZ2</accession>
<dbReference type="Pfam" id="PF00067">
    <property type="entry name" value="p450"/>
    <property type="match status" value="1"/>
</dbReference>
<comment type="caution">
    <text evidence="8">The sequence shown here is derived from an EMBL/GenBank/DDBJ whole genome shotgun (WGS) entry which is preliminary data.</text>
</comment>
<feature type="domain" description="Xylanolytic transcriptional activator regulatory" evidence="7">
    <location>
        <begin position="522"/>
        <end position="600"/>
    </location>
</feature>
<feature type="region of interest" description="Disordered" evidence="6">
    <location>
        <begin position="381"/>
        <end position="411"/>
    </location>
</feature>
<protein>
    <submittedName>
        <fullName evidence="8">Cytochrome-P450 monooxygenase</fullName>
    </submittedName>
</protein>
<evidence type="ECO:0000313" key="8">
    <source>
        <dbReference type="EMBL" id="KAH9832690.1"/>
    </source>
</evidence>
<keyword evidence="9" id="KW-1185">Reference proteome</keyword>
<dbReference type="GO" id="GO:0016705">
    <property type="term" value="F:oxidoreductase activity, acting on paired donors, with incorporation or reduction of molecular oxygen"/>
    <property type="evidence" value="ECO:0007669"/>
    <property type="project" value="InterPro"/>
</dbReference>
<keyword evidence="3" id="KW-0560">Oxidoreductase</keyword>
<dbReference type="PANTHER" id="PTHR46300:SF5">
    <property type="entry name" value="CYTOCHROME P450"/>
    <property type="match status" value="1"/>
</dbReference>
<evidence type="ECO:0000313" key="9">
    <source>
        <dbReference type="Proteomes" id="UP001138500"/>
    </source>
</evidence>
<dbReference type="PRINTS" id="PR00463">
    <property type="entry name" value="EP450I"/>
</dbReference>
<dbReference type="GO" id="GO:0008270">
    <property type="term" value="F:zinc ion binding"/>
    <property type="evidence" value="ECO:0007669"/>
    <property type="project" value="InterPro"/>
</dbReference>
<keyword evidence="8" id="KW-0503">Monooxygenase</keyword>
<feature type="compositionally biased region" description="Polar residues" evidence="6">
    <location>
        <begin position="881"/>
        <end position="912"/>
    </location>
</feature>
<name>A0A9W7SUZ2_9PEZI</name>
<dbReference type="GO" id="GO:0006351">
    <property type="term" value="P:DNA-templated transcription"/>
    <property type="evidence" value="ECO:0007669"/>
    <property type="project" value="InterPro"/>
</dbReference>
<dbReference type="Pfam" id="PF04082">
    <property type="entry name" value="Fungal_trans"/>
    <property type="match status" value="1"/>
</dbReference>
<dbReference type="GO" id="GO:0020037">
    <property type="term" value="F:heme binding"/>
    <property type="evidence" value="ECO:0007669"/>
    <property type="project" value="InterPro"/>
</dbReference>
<dbReference type="GO" id="GO:0005506">
    <property type="term" value="F:iron ion binding"/>
    <property type="evidence" value="ECO:0007669"/>
    <property type="project" value="InterPro"/>
</dbReference>